<proteinExistence type="predicted"/>
<keyword evidence="2" id="KW-1185">Reference proteome</keyword>
<protein>
    <recommendedName>
        <fullName evidence="3">Auto-transporter adhesin head GIN domain-containing protein</fullName>
    </recommendedName>
</protein>
<evidence type="ECO:0000313" key="1">
    <source>
        <dbReference type="EMBL" id="MFD0799209.1"/>
    </source>
</evidence>
<sequence length="154" mass="17917">MNLFRNKSVLWYIVPLIIIVTSCSSNLKYIKSEFELIKIEDNNFNLDKLGDGKILIYNGADVLHQMTGRLNIWINSKPLGQLKLNEYVIINLENNLYDFKVQHLDLVNMRSNHEIEITAETKIIRIEPTVFSNKVTITNEAPRNSENFKYMIGK</sequence>
<name>A0ABW3B852_9FLAO</name>
<accession>A0ABW3B852</accession>
<comment type="caution">
    <text evidence="1">The sequence shown here is derived from an EMBL/GenBank/DDBJ whole genome shotgun (WGS) entry which is preliminary data.</text>
</comment>
<organism evidence="1 2">
    <name type="scientific">Maribacter chungangensis</name>
    <dbReference type="NCBI Taxonomy" id="1069117"/>
    <lineage>
        <taxon>Bacteria</taxon>
        <taxon>Pseudomonadati</taxon>
        <taxon>Bacteroidota</taxon>
        <taxon>Flavobacteriia</taxon>
        <taxon>Flavobacteriales</taxon>
        <taxon>Flavobacteriaceae</taxon>
        <taxon>Maribacter</taxon>
    </lineage>
</organism>
<dbReference type="RefSeq" id="WP_379936129.1">
    <property type="nucleotide sequence ID" value="NZ_JBHTHY010000017.1"/>
</dbReference>
<dbReference type="Proteomes" id="UP001597012">
    <property type="component" value="Unassembled WGS sequence"/>
</dbReference>
<dbReference type="EMBL" id="JBHTHY010000017">
    <property type="protein sequence ID" value="MFD0799209.1"/>
    <property type="molecule type" value="Genomic_DNA"/>
</dbReference>
<dbReference type="PROSITE" id="PS51257">
    <property type="entry name" value="PROKAR_LIPOPROTEIN"/>
    <property type="match status" value="1"/>
</dbReference>
<evidence type="ECO:0000313" key="2">
    <source>
        <dbReference type="Proteomes" id="UP001597012"/>
    </source>
</evidence>
<gene>
    <name evidence="1" type="ORF">ACFQZJ_17170</name>
</gene>
<evidence type="ECO:0008006" key="3">
    <source>
        <dbReference type="Google" id="ProtNLM"/>
    </source>
</evidence>
<reference evidence="2" key="1">
    <citation type="journal article" date="2019" name="Int. J. Syst. Evol. Microbiol.">
        <title>The Global Catalogue of Microorganisms (GCM) 10K type strain sequencing project: providing services to taxonomists for standard genome sequencing and annotation.</title>
        <authorList>
            <consortium name="The Broad Institute Genomics Platform"/>
            <consortium name="The Broad Institute Genome Sequencing Center for Infectious Disease"/>
            <person name="Wu L."/>
            <person name="Ma J."/>
        </authorList>
    </citation>
    <scope>NUCLEOTIDE SEQUENCE [LARGE SCALE GENOMIC DNA]</scope>
    <source>
        <strain evidence="2">CCUG 61948</strain>
    </source>
</reference>